<proteinExistence type="predicted"/>
<evidence type="ECO:0000313" key="2">
    <source>
        <dbReference type="EMBL" id="EYC32329.1"/>
    </source>
</evidence>
<feature type="compositionally biased region" description="Low complexity" evidence="1">
    <location>
        <begin position="12"/>
        <end position="23"/>
    </location>
</feature>
<dbReference type="Proteomes" id="UP000024635">
    <property type="component" value="Unassembled WGS sequence"/>
</dbReference>
<dbReference type="AlphaFoldDB" id="A0A016VXJ8"/>
<comment type="caution">
    <text evidence="2">The sequence shown here is derived from an EMBL/GenBank/DDBJ whole genome shotgun (WGS) entry which is preliminary data.</text>
</comment>
<gene>
    <name evidence="2" type="primary">Acey_s0003.g1518</name>
    <name evidence="2" type="ORF">Y032_0003g1518</name>
</gene>
<sequence>MENPLQREGINLSSPASRRPSSTTLTYFISTPSPLQVQRRAPTAHAMFNLNCTIDGTVSTYLELCTTM</sequence>
<feature type="region of interest" description="Disordered" evidence="1">
    <location>
        <begin position="1"/>
        <end position="23"/>
    </location>
</feature>
<organism evidence="2 3">
    <name type="scientific">Ancylostoma ceylanicum</name>
    <dbReference type="NCBI Taxonomy" id="53326"/>
    <lineage>
        <taxon>Eukaryota</taxon>
        <taxon>Metazoa</taxon>
        <taxon>Ecdysozoa</taxon>
        <taxon>Nematoda</taxon>
        <taxon>Chromadorea</taxon>
        <taxon>Rhabditida</taxon>
        <taxon>Rhabditina</taxon>
        <taxon>Rhabditomorpha</taxon>
        <taxon>Strongyloidea</taxon>
        <taxon>Ancylostomatidae</taxon>
        <taxon>Ancylostomatinae</taxon>
        <taxon>Ancylostoma</taxon>
    </lineage>
</organism>
<evidence type="ECO:0000256" key="1">
    <source>
        <dbReference type="SAM" id="MobiDB-lite"/>
    </source>
</evidence>
<reference evidence="3" key="1">
    <citation type="journal article" date="2015" name="Nat. Genet.">
        <title>The genome and transcriptome of the zoonotic hookworm Ancylostoma ceylanicum identify infection-specific gene families.</title>
        <authorList>
            <person name="Schwarz E.M."/>
            <person name="Hu Y."/>
            <person name="Antoshechkin I."/>
            <person name="Miller M.M."/>
            <person name="Sternberg P.W."/>
            <person name="Aroian R.V."/>
        </authorList>
    </citation>
    <scope>NUCLEOTIDE SEQUENCE</scope>
    <source>
        <strain evidence="3">HY135</strain>
    </source>
</reference>
<protein>
    <submittedName>
        <fullName evidence="2">Uncharacterized protein</fullName>
    </submittedName>
</protein>
<name>A0A016VXJ8_9BILA</name>
<accession>A0A016VXJ8</accession>
<dbReference type="EMBL" id="JARK01001339">
    <property type="protein sequence ID" value="EYC32329.1"/>
    <property type="molecule type" value="Genomic_DNA"/>
</dbReference>
<keyword evidence="3" id="KW-1185">Reference proteome</keyword>
<evidence type="ECO:0000313" key="3">
    <source>
        <dbReference type="Proteomes" id="UP000024635"/>
    </source>
</evidence>